<dbReference type="InterPro" id="IPR002109">
    <property type="entry name" value="Glutaredoxin"/>
</dbReference>
<dbReference type="GO" id="GO:0005796">
    <property type="term" value="C:Golgi lumen"/>
    <property type="evidence" value="ECO:0007669"/>
    <property type="project" value="TreeGrafter"/>
</dbReference>
<keyword evidence="5" id="KW-1185">Reference proteome</keyword>
<dbReference type="PANTHER" id="PTHR45694:SF5">
    <property type="entry name" value="GLUTAREDOXIN 2"/>
    <property type="match status" value="1"/>
</dbReference>
<dbReference type="GO" id="GO:0034599">
    <property type="term" value="P:cellular response to oxidative stress"/>
    <property type="evidence" value="ECO:0007669"/>
    <property type="project" value="TreeGrafter"/>
</dbReference>
<dbReference type="GO" id="GO:0005801">
    <property type="term" value="C:cis-Golgi network"/>
    <property type="evidence" value="ECO:0007669"/>
    <property type="project" value="UniProtKB-ARBA"/>
</dbReference>
<proteinExistence type="inferred from homology"/>
<comment type="caution">
    <text evidence="4">The sequence shown here is derived from an EMBL/GenBank/DDBJ whole genome shotgun (WGS) entry which is preliminary data.</text>
</comment>
<feature type="region of interest" description="Disordered" evidence="2">
    <location>
        <begin position="170"/>
        <end position="200"/>
    </location>
</feature>
<dbReference type="NCBIfam" id="TIGR02180">
    <property type="entry name" value="GRX_euk"/>
    <property type="match status" value="1"/>
</dbReference>
<dbReference type="Pfam" id="PF00462">
    <property type="entry name" value="Glutaredoxin"/>
    <property type="match status" value="1"/>
</dbReference>
<dbReference type="PRINTS" id="PR00160">
    <property type="entry name" value="GLUTAREDOXIN"/>
</dbReference>
<dbReference type="GO" id="GO:0004362">
    <property type="term" value="F:glutathione-disulfide reductase (NADPH) activity"/>
    <property type="evidence" value="ECO:0007669"/>
    <property type="project" value="UniProtKB-ARBA"/>
</dbReference>
<dbReference type="EMBL" id="LBBL01000296">
    <property type="protein sequence ID" value="KKF92950.1"/>
    <property type="molecule type" value="Genomic_DNA"/>
</dbReference>
<evidence type="ECO:0000313" key="4">
    <source>
        <dbReference type="EMBL" id="KKF92950.1"/>
    </source>
</evidence>
<sequence>MTKMRSSQRRFRSYIVLALVVFAVYYLSPSHSDPQDFYRKTMQAMGSHNGGSGSTRAGSYASSVAASAQGPQHPPIPDALDHKETTDDADAKVVKEMSNRVKDAAARAKDAANKKSPLKPDLPSEVVGVGSSAGGQNGKDKENEIAKEAATHNTDKETVMSSAQLQDQKELGGGGKAIGKTSAATSSHKEETEETPLQHEAELELTSILKRAPMIIFSKSYCPYSKRAKKLLLETYTLDPEPYVVELDDHPLGSEIQDLLAEKTGRRTVPNIMVNGISIGGSDDVVALDTAGELVSKVLKLSSARKLSMVATADKAKTQKTETVQSKNIPVKRSIRVKRF</sequence>
<dbReference type="AlphaFoldDB" id="A0A0F8B0J1"/>
<dbReference type="GO" id="GO:0000324">
    <property type="term" value="C:fungal-type vacuole"/>
    <property type="evidence" value="ECO:0007669"/>
    <property type="project" value="TreeGrafter"/>
</dbReference>
<dbReference type="InterPro" id="IPR011899">
    <property type="entry name" value="Glutaredoxin_euk/vir"/>
</dbReference>
<dbReference type="InterPro" id="IPR036249">
    <property type="entry name" value="Thioredoxin-like_sf"/>
</dbReference>
<dbReference type="PANTHER" id="PTHR45694">
    <property type="entry name" value="GLUTAREDOXIN 2"/>
    <property type="match status" value="1"/>
</dbReference>
<name>A0A0F8B0J1_CERFI</name>
<gene>
    <name evidence="4" type="primary">GRX7</name>
    <name evidence="4" type="ORF">CFO_g4688</name>
</gene>
<dbReference type="Gene3D" id="3.40.30.10">
    <property type="entry name" value="Glutaredoxin"/>
    <property type="match status" value="1"/>
</dbReference>
<feature type="compositionally biased region" description="Basic and acidic residues" evidence="2">
    <location>
        <begin position="187"/>
        <end position="200"/>
    </location>
</feature>
<dbReference type="CDD" id="cd03419">
    <property type="entry name" value="GRX_GRXh_1_2_like"/>
    <property type="match status" value="1"/>
</dbReference>
<feature type="region of interest" description="Disordered" evidence="2">
    <location>
        <begin position="45"/>
        <end position="83"/>
    </location>
</feature>
<evidence type="ECO:0000256" key="2">
    <source>
        <dbReference type="SAM" id="MobiDB-lite"/>
    </source>
</evidence>
<organism evidence="4 5">
    <name type="scientific">Ceratocystis fimbriata f. sp. platani</name>
    <dbReference type="NCBI Taxonomy" id="88771"/>
    <lineage>
        <taxon>Eukaryota</taxon>
        <taxon>Fungi</taxon>
        <taxon>Dikarya</taxon>
        <taxon>Ascomycota</taxon>
        <taxon>Pezizomycotina</taxon>
        <taxon>Sordariomycetes</taxon>
        <taxon>Hypocreomycetidae</taxon>
        <taxon>Microascales</taxon>
        <taxon>Ceratocystidaceae</taxon>
        <taxon>Ceratocystis</taxon>
    </lineage>
</organism>
<reference evidence="4 5" key="1">
    <citation type="submission" date="2015-04" db="EMBL/GenBank/DDBJ databases">
        <title>Genome sequence of Ceratocystis platani, a major pathogen of plane trees.</title>
        <authorList>
            <person name="Belbahri L."/>
        </authorList>
    </citation>
    <scope>NUCLEOTIDE SEQUENCE [LARGE SCALE GENOMIC DNA]</scope>
    <source>
        <strain evidence="4 5">CFO</strain>
    </source>
</reference>
<feature type="region of interest" description="Disordered" evidence="2">
    <location>
        <begin position="105"/>
        <end position="141"/>
    </location>
</feature>
<protein>
    <submittedName>
        <fullName evidence="4">Monothiol glutaredoxin-7</fullName>
    </submittedName>
</protein>
<feature type="domain" description="Glutaredoxin" evidence="3">
    <location>
        <begin position="215"/>
        <end position="276"/>
    </location>
</feature>
<evidence type="ECO:0000259" key="3">
    <source>
        <dbReference type="Pfam" id="PF00462"/>
    </source>
</evidence>
<feature type="compositionally biased region" description="Low complexity" evidence="2">
    <location>
        <begin position="57"/>
        <end position="68"/>
    </location>
</feature>
<dbReference type="InterPro" id="IPR014025">
    <property type="entry name" value="Glutaredoxin_subgr"/>
</dbReference>
<dbReference type="PROSITE" id="PS51354">
    <property type="entry name" value="GLUTAREDOXIN_2"/>
    <property type="match status" value="1"/>
</dbReference>
<dbReference type="FunFam" id="3.40.30.10:FF:000093">
    <property type="entry name" value="Glutaredoxin 2"/>
    <property type="match status" value="1"/>
</dbReference>
<dbReference type="Proteomes" id="UP000034841">
    <property type="component" value="Unassembled WGS sequence"/>
</dbReference>
<evidence type="ECO:0000256" key="1">
    <source>
        <dbReference type="ARBA" id="ARBA00009630"/>
    </source>
</evidence>
<comment type="similarity">
    <text evidence="1">Belongs to the glutaredoxin family. Monothiol subfamily.</text>
</comment>
<dbReference type="OrthoDB" id="423313at2759"/>
<evidence type="ECO:0000313" key="5">
    <source>
        <dbReference type="Proteomes" id="UP000034841"/>
    </source>
</evidence>
<accession>A0A0F8B0J1</accession>
<dbReference type="SUPFAM" id="SSF52833">
    <property type="entry name" value="Thioredoxin-like"/>
    <property type="match status" value="1"/>
</dbReference>